<reference evidence="2" key="1">
    <citation type="journal article" date="2016" name="Nat. Biotechnol.">
        <title>Sequencing wild and cultivated cassava and related species reveals extensive interspecific hybridization and genetic diversity.</title>
        <authorList>
            <person name="Bredeson J.V."/>
            <person name="Lyons J.B."/>
            <person name="Prochnik S.E."/>
            <person name="Wu G.A."/>
            <person name="Ha C.M."/>
            <person name="Edsinger-Gonzales E."/>
            <person name="Grimwood J."/>
            <person name="Schmutz J."/>
            <person name="Rabbi I.Y."/>
            <person name="Egesi C."/>
            <person name="Nauluvula P."/>
            <person name="Lebot V."/>
            <person name="Ndunguru J."/>
            <person name="Mkamilo G."/>
            <person name="Bart R.S."/>
            <person name="Setter T.L."/>
            <person name="Gleadow R.M."/>
            <person name="Kulakow P."/>
            <person name="Ferguson M.E."/>
            <person name="Rounsley S."/>
            <person name="Rokhsar D.S."/>
        </authorList>
    </citation>
    <scope>NUCLEOTIDE SEQUENCE [LARGE SCALE GENOMIC DNA]</scope>
    <source>
        <strain evidence="2">cv. AM560-2</strain>
    </source>
</reference>
<sequence length="140" mass="15068">MGPQMCDGLASMRGFAVHHRVASAGGGSVPRRWPSTREEILNRDNLSLRSPQRNIVHLQNDARRAVHQPSVVPSSPRSGGCPTVISATTDAAAAHGTRASLQRPSSDSGCSRTFPGDADHLSFFFLILFLINLISNKSYS</sequence>
<evidence type="ECO:0000313" key="1">
    <source>
        <dbReference type="EMBL" id="KAG8661604.1"/>
    </source>
</evidence>
<evidence type="ECO:0000313" key="2">
    <source>
        <dbReference type="Proteomes" id="UP000091857"/>
    </source>
</evidence>
<dbReference type="Proteomes" id="UP000091857">
    <property type="component" value="Chromosome 1"/>
</dbReference>
<protein>
    <submittedName>
        <fullName evidence="1">Uncharacterized protein</fullName>
    </submittedName>
</protein>
<proteinExistence type="predicted"/>
<comment type="caution">
    <text evidence="1">The sequence shown here is derived from an EMBL/GenBank/DDBJ whole genome shotgun (WGS) entry which is preliminary data.</text>
</comment>
<dbReference type="EMBL" id="CM004387">
    <property type="protein sequence ID" value="KAG8661604.1"/>
    <property type="molecule type" value="Genomic_DNA"/>
</dbReference>
<accession>A0ACB7IBJ3</accession>
<keyword evidence="2" id="KW-1185">Reference proteome</keyword>
<name>A0ACB7IBJ3_MANES</name>
<organism evidence="1 2">
    <name type="scientific">Manihot esculenta</name>
    <name type="common">Cassava</name>
    <name type="synonym">Jatropha manihot</name>
    <dbReference type="NCBI Taxonomy" id="3983"/>
    <lineage>
        <taxon>Eukaryota</taxon>
        <taxon>Viridiplantae</taxon>
        <taxon>Streptophyta</taxon>
        <taxon>Embryophyta</taxon>
        <taxon>Tracheophyta</taxon>
        <taxon>Spermatophyta</taxon>
        <taxon>Magnoliopsida</taxon>
        <taxon>eudicotyledons</taxon>
        <taxon>Gunneridae</taxon>
        <taxon>Pentapetalae</taxon>
        <taxon>rosids</taxon>
        <taxon>fabids</taxon>
        <taxon>Malpighiales</taxon>
        <taxon>Euphorbiaceae</taxon>
        <taxon>Crotonoideae</taxon>
        <taxon>Manihoteae</taxon>
        <taxon>Manihot</taxon>
    </lineage>
</organism>
<gene>
    <name evidence="1" type="ORF">MANES_01G022150v8</name>
</gene>